<evidence type="ECO:0000313" key="4">
    <source>
        <dbReference type="EMBL" id="PIN21267.1"/>
    </source>
</evidence>
<organism evidence="4 5">
    <name type="scientific">Handroanthus impetiginosus</name>
    <dbReference type="NCBI Taxonomy" id="429701"/>
    <lineage>
        <taxon>Eukaryota</taxon>
        <taxon>Viridiplantae</taxon>
        <taxon>Streptophyta</taxon>
        <taxon>Embryophyta</taxon>
        <taxon>Tracheophyta</taxon>
        <taxon>Spermatophyta</taxon>
        <taxon>Magnoliopsida</taxon>
        <taxon>eudicotyledons</taxon>
        <taxon>Gunneridae</taxon>
        <taxon>Pentapetalae</taxon>
        <taxon>asterids</taxon>
        <taxon>lamiids</taxon>
        <taxon>Lamiales</taxon>
        <taxon>Bignoniaceae</taxon>
        <taxon>Crescentiina</taxon>
        <taxon>Tabebuia alliance</taxon>
        <taxon>Handroanthus</taxon>
    </lineage>
</organism>
<evidence type="ECO:0000256" key="1">
    <source>
        <dbReference type="ARBA" id="ARBA00023013"/>
    </source>
</evidence>
<dbReference type="GO" id="GO:0004860">
    <property type="term" value="F:protein kinase inhibitor activity"/>
    <property type="evidence" value="ECO:0007669"/>
    <property type="project" value="UniProtKB-KW"/>
</dbReference>
<dbReference type="GO" id="GO:0032875">
    <property type="term" value="P:regulation of DNA endoreduplication"/>
    <property type="evidence" value="ECO:0007669"/>
    <property type="project" value="InterPro"/>
</dbReference>
<feature type="compositionally biased region" description="Low complexity" evidence="3">
    <location>
        <begin position="93"/>
        <end position="107"/>
    </location>
</feature>
<feature type="region of interest" description="Disordered" evidence="3">
    <location>
        <begin position="1"/>
        <end position="51"/>
    </location>
</feature>
<evidence type="ECO:0000256" key="2">
    <source>
        <dbReference type="ARBA" id="ARBA00023306"/>
    </source>
</evidence>
<comment type="caution">
    <text evidence="4">The sequence shown here is derived from an EMBL/GenBank/DDBJ whole genome shotgun (WGS) entry which is preliminary data.</text>
</comment>
<feature type="compositionally biased region" description="Basic and acidic residues" evidence="3">
    <location>
        <begin position="1"/>
        <end position="20"/>
    </location>
</feature>
<sequence length="115" mass="13443">MSKDHNITQQESNKEPKREFEELDNIDEGYQTPTSEEHKIPGIVWSCPPPPPRKRRRLFLHNKKFDKLSLFDSPIILDHEIQMFFQSFHVESRVSPRSKPSPSSSATSKKKRIGK</sequence>
<dbReference type="InterPro" id="IPR040389">
    <property type="entry name" value="SMR"/>
</dbReference>
<keyword evidence="1" id="KW-0649">Protein kinase inhibitor</keyword>
<protein>
    <submittedName>
        <fullName evidence="4">Uncharacterized protein</fullName>
    </submittedName>
</protein>
<reference evidence="5" key="1">
    <citation type="journal article" date="2018" name="Gigascience">
        <title>Genome assembly of the Pink Ipe (Handroanthus impetiginosus, Bignoniaceae), a highly valued, ecologically keystone Neotropical timber forest tree.</title>
        <authorList>
            <person name="Silva-Junior O.B."/>
            <person name="Grattapaglia D."/>
            <person name="Novaes E."/>
            <person name="Collevatti R.G."/>
        </authorList>
    </citation>
    <scope>NUCLEOTIDE SEQUENCE [LARGE SCALE GENOMIC DNA]</scope>
    <source>
        <strain evidence="5">cv. UFG-1</strain>
    </source>
</reference>
<keyword evidence="5" id="KW-1185">Reference proteome</keyword>
<dbReference type="EMBL" id="NKXS01000975">
    <property type="protein sequence ID" value="PIN21267.1"/>
    <property type="molecule type" value="Genomic_DNA"/>
</dbReference>
<accession>A0A2G9HUS4</accession>
<dbReference type="Proteomes" id="UP000231279">
    <property type="component" value="Unassembled WGS sequence"/>
</dbReference>
<evidence type="ECO:0000313" key="5">
    <source>
        <dbReference type="Proteomes" id="UP000231279"/>
    </source>
</evidence>
<dbReference type="OrthoDB" id="913847at2759"/>
<dbReference type="PANTHER" id="PTHR33142:SF8">
    <property type="entry name" value="CYCLIN-DEPENDENT PROTEIN KINASE INHIBITOR SMR9"/>
    <property type="match status" value="1"/>
</dbReference>
<name>A0A2G9HUS4_9LAMI</name>
<gene>
    <name evidence="4" type="ORF">CDL12_06032</name>
</gene>
<proteinExistence type="predicted"/>
<dbReference type="PANTHER" id="PTHR33142">
    <property type="entry name" value="CYCLIN-DEPENDENT PROTEIN KINASE INHIBITOR SMR13"/>
    <property type="match status" value="1"/>
</dbReference>
<feature type="region of interest" description="Disordered" evidence="3">
    <location>
        <begin position="91"/>
        <end position="115"/>
    </location>
</feature>
<keyword evidence="2" id="KW-0131">Cell cycle</keyword>
<dbReference type="AlphaFoldDB" id="A0A2G9HUS4"/>
<evidence type="ECO:0000256" key="3">
    <source>
        <dbReference type="SAM" id="MobiDB-lite"/>
    </source>
</evidence>